<reference evidence="4 5" key="1">
    <citation type="journal article" date="2017" name="Antonie Van Leeuwenhoek">
        <title>Phylogenomic resolution of the bacterial genus Pantoea and its relationship with Erwinia and Tatumella.</title>
        <authorList>
            <person name="Palmer M."/>
            <person name="Steenkamp E.T."/>
            <person name="Coetzee M.P."/>
            <person name="Chan W.Y."/>
            <person name="van Zyl E."/>
            <person name="De Maayer P."/>
            <person name="Coutinho T.A."/>
            <person name="Blom J."/>
            <person name="Smits T.H."/>
            <person name="Duffy B."/>
            <person name="Venter S.N."/>
        </authorList>
    </citation>
    <scope>NUCLEOTIDE SEQUENCE [LARGE SCALE GENOMIC DNA]</scope>
    <source>
        <strain evidence="4 5">LMG 26277</strain>
    </source>
</reference>
<feature type="binding site" evidence="2">
    <location>
        <position position="87"/>
    </location>
    <ligand>
        <name>Mn(2+)</name>
        <dbReference type="ChEBI" id="CHEBI:29035"/>
        <label>2</label>
    </ligand>
</feature>
<dbReference type="GO" id="GO:0046872">
    <property type="term" value="F:metal ion binding"/>
    <property type="evidence" value="ECO:0007669"/>
    <property type="project" value="UniProtKB-KW"/>
</dbReference>
<evidence type="ECO:0000259" key="3">
    <source>
        <dbReference type="Pfam" id="PF07687"/>
    </source>
</evidence>
<feature type="domain" description="Peptidase M20 dimerisation" evidence="3">
    <location>
        <begin position="169"/>
        <end position="259"/>
    </location>
</feature>
<dbReference type="AlphaFoldDB" id="A0A1X1DCX5"/>
<keyword evidence="2" id="KW-0464">Manganese</keyword>
<dbReference type="GO" id="GO:0016787">
    <property type="term" value="F:hydrolase activity"/>
    <property type="evidence" value="ECO:0007669"/>
    <property type="project" value="UniProtKB-KW"/>
</dbReference>
<evidence type="ECO:0000256" key="1">
    <source>
        <dbReference type="ARBA" id="ARBA00022801"/>
    </source>
</evidence>
<dbReference type="RefSeq" id="WP_128599942.1">
    <property type="nucleotide sequence ID" value="NZ_MLFS01000007.1"/>
</dbReference>
<dbReference type="STRING" id="1076551.HA48_04295"/>
<dbReference type="InterPro" id="IPR002933">
    <property type="entry name" value="Peptidase_M20"/>
</dbReference>
<dbReference type="SUPFAM" id="SSF53187">
    <property type="entry name" value="Zn-dependent exopeptidases"/>
    <property type="match status" value="1"/>
</dbReference>
<dbReference type="InterPro" id="IPR037484">
    <property type="entry name" value="AmhX-like"/>
</dbReference>
<keyword evidence="1" id="KW-0378">Hydrolase</keyword>
<keyword evidence="2" id="KW-0479">Metal-binding</keyword>
<evidence type="ECO:0000256" key="2">
    <source>
        <dbReference type="PIRSR" id="PIRSR005962-1"/>
    </source>
</evidence>
<feature type="binding site" evidence="2">
    <location>
        <position position="121"/>
    </location>
    <ligand>
        <name>Mn(2+)</name>
        <dbReference type="ChEBI" id="CHEBI:29035"/>
        <label>2</label>
    </ligand>
</feature>
<dbReference type="Pfam" id="PF07687">
    <property type="entry name" value="M20_dimer"/>
    <property type="match status" value="1"/>
</dbReference>
<evidence type="ECO:0000313" key="4">
    <source>
        <dbReference type="EMBL" id="ORM74478.1"/>
    </source>
</evidence>
<dbReference type="SUPFAM" id="SSF55031">
    <property type="entry name" value="Bacterial exopeptidase dimerisation domain"/>
    <property type="match status" value="1"/>
</dbReference>
<sequence>MSNVLAHYHYLHEIPELGFQEFKTSAYIADQLERAGIRVTRGVNNTTGIVAEIDSGVPGPVLALRADMDALGHVINGIACARHTCGHDGHSSVVLTAAQELLQEGAIKKGRLKLLFQPAEELGAGALEMIAGGALDDVEMILGFHVRPLDECRVGQATPAVIYSACSTLEATIKGVPAHAARPHLGVNALDAAVHAVQAVNSIHLAPGLAWSVKATRFLCDAGVTNSVPDEARVVWDLRSQENAPMEVLKQKVTQAIQHSVAALGASAEVTVLKEMPAAELHDEATALLRAAIVDVLGEEGLLDAKTTPGSEDFFFYPVQRPQVKAGFWGLGTDLVPGLHHPEMRFDLTALEIGVKIFKAAVVRVLGQA</sequence>
<dbReference type="NCBIfam" id="TIGR01891">
    <property type="entry name" value="amidohydrolases"/>
    <property type="match status" value="1"/>
</dbReference>
<dbReference type="OrthoDB" id="9777385at2"/>
<proteinExistence type="predicted"/>
<dbReference type="CDD" id="cd08018">
    <property type="entry name" value="M20_Acy1_amhX-like"/>
    <property type="match status" value="1"/>
</dbReference>
<dbReference type="InterPro" id="IPR036264">
    <property type="entry name" value="Bact_exopeptidase_dim_dom"/>
</dbReference>
<accession>A0A1X1DCX5</accession>
<keyword evidence="5" id="KW-1185">Reference proteome</keyword>
<gene>
    <name evidence="4" type="ORF">HA48_04295</name>
</gene>
<dbReference type="Pfam" id="PF01546">
    <property type="entry name" value="Peptidase_M20"/>
    <property type="match status" value="1"/>
</dbReference>
<dbReference type="Proteomes" id="UP000193104">
    <property type="component" value="Unassembled WGS sequence"/>
</dbReference>
<organism evidence="4 5">
    <name type="scientific">Pantoea wallisii</name>
    <dbReference type="NCBI Taxonomy" id="1076551"/>
    <lineage>
        <taxon>Bacteria</taxon>
        <taxon>Pseudomonadati</taxon>
        <taxon>Pseudomonadota</taxon>
        <taxon>Gammaproteobacteria</taxon>
        <taxon>Enterobacterales</taxon>
        <taxon>Erwiniaceae</taxon>
        <taxon>Pantoea</taxon>
    </lineage>
</organism>
<dbReference type="PANTHER" id="PTHR11014">
    <property type="entry name" value="PEPTIDASE M20 FAMILY MEMBER"/>
    <property type="match status" value="1"/>
</dbReference>
<feature type="binding site" evidence="2">
    <location>
        <position position="145"/>
    </location>
    <ligand>
        <name>Mn(2+)</name>
        <dbReference type="ChEBI" id="CHEBI:29035"/>
        <label>2</label>
    </ligand>
</feature>
<dbReference type="Gene3D" id="3.40.630.10">
    <property type="entry name" value="Zn peptidases"/>
    <property type="match status" value="2"/>
</dbReference>
<protein>
    <submittedName>
        <fullName evidence="4">Peptidase M20</fullName>
    </submittedName>
</protein>
<comment type="cofactor">
    <cofactor evidence="2">
        <name>Mn(2+)</name>
        <dbReference type="ChEBI" id="CHEBI:29035"/>
    </cofactor>
    <text evidence="2">The Mn(2+) ion enhances activity.</text>
</comment>
<dbReference type="PANTHER" id="PTHR11014:SF122">
    <property type="entry name" value="AMIDOHYDROLASE AMHX"/>
    <property type="match status" value="1"/>
</dbReference>
<name>A0A1X1DCX5_9GAMM</name>
<feature type="binding site" evidence="2">
    <location>
        <position position="85"/>
    </location>
    <ligand>
        <name>Mn(2+)</name>
        <dbReference type="ChEBI" id="CHEBI:29035"/>
        <label>2</label>
    </ligand>
</feature>
<dbReference type="InterPro" id="IPR011650">
    <property type="entry name" value="Peptidase_M20_dimer"/>
</dbReference>
<comment type="caution">
    <text evidence="4">The sequence shown here is derived from an EMBL/GenBank/DDBJ whole genome shotgun (WGS) entry which is preliminary data.</text>
</comment>
<dbReference type="InterPro" id="IPR017439">
    <property type="entry name" value="Amidohydrolase"/>
</dbReference>
<dbReference type="PIRSF" id="PIRSF005962">
    <property type="entry name" value="Pept_M20D_amidohydro"/>
    <property type="match status" value="1"/>
</dbReference>
<feature type="binding site" evidence="2">
    <location>
        <position position="340"/>
    </location>
    <ligand>
        <name>Mn(2+)</name>
        <dbReference type="ChEBI" id="CHEBI:29035"/>
        <label>2</label>
    </ligand>
</feature>
<dbReference type="EMBL" id="MLFS01000007">
    <property type="protein sequence ID" value="ORM74478.1"/>
    <property type="molecule type" value="Genomic_DNA"/>
</dbReference>
<evidence type="ECO:0000313" key="5">
    <source>
        <dbReference type="Proteomes" id="UP000193104"/>
    </source>
</evidence>